<organism evidence="5 6">
    <name type="scientific">Ignicoccus hospitalis (strain KIN4/I / DSM 18386 / JCM 14125)</name>
    <dbReference type="NCBI Taxonomy" id="453591"/>
    <lineage>
        <taxon>Archaea</taxon>
        <taxon>Thermoproteota</taxon>
        <taxon>Thermoprotei</taxon>
        <taxon>Desulfurococcales</taxon>
        <taxon>Desulfurococcaceae</taxon>
        <taxon>Ignicoccus</taxon>
    </lineage>
</organism>
<evidence type="ECO:0000256" key="2">
    <source>
        <dbReference type="ARBA" id="ARBA00022723"/>
    </source>
</evidence>
<keyword evidence="3" id="KW-0378">Hydrolase</keyword>
<proteinExistence type="predicted"/>
<dbReference type="Gene3D" id="3.40.50.10310">
    <property type="entry name" value="Creatininase"/>
    <property type="match status" value="1"/>
</dbReference>
<evidence type="ECO:0000313" key="6">
    <source>
        <dbReference type="Proteomes" id="UP000000262"/>
    </source>
</evidence>
<evidence type="ECO:0000256" key="1">
    <source>
        <dbReference type="ARBA" id="ARBA00001947"/>
    </source>
</evidence>
<gene>
    <name evidence="5" type="ordered locus">Igni_0689</name>
</gene>
<evidence type="ECO:0000256" key="4">
    <source>
        <dbReference type="ARBA" id="ARBA00022833"/>
    </source>
</evidence>
<name>A8AAB9_IGNH4</name>
<dbReference type="SUPFAM" id="SSF102215">
    <property type="entry name" value="Creatininase"/>
    <property type="match status" value="1"/>
</dbReference>
<dbReference type="HOGENOM" id="CLU_055029_3_1_2"/>
<keyword evidence="2" id="KW-0479">Metal-binding</keyword>
<comment type="cofactor">
    <cofactor evidence="1">
        <name>Zn(2+)</name>
        <dbReference type="ChEBI" id="CHEBI:29105"/>
    </cofactor>
</comment>
<accession>A8AAB9</accession>
<dbReference type="eggNOG" id="arCOG04536">
    <property type="taxonomic scope" value="Archaea"/>
</dbReference>
<dbReference type="Pfam" id="PF02633">
    <property type="entry name" value="Creatininase"/>
    <property type="match status" value="1"/>
</dbReference>
<dbReference type="GO" id="GO:0016811">
    <property type="term" value="F:hydrolase activity, acting on carbon-nitrogen (but not peptide) bonds, in linear amides"/>
    <property type="evidence" value="ECO:0007669"/>
    <property type="project" value="TreeGrafter"/>
</dbReference>
<dbReference type="PhylomeDB" id="A8AAB9"/>
<dbReference type="PANTHER" id="PTHR35005">
    <property type="entry name" value="3-DEHYDRO-SCYLLO-INOSOSE HYDROLASE"/>
    <property type="match status" value="1"/>
</dbReference>
<protein>
    <submittedName>
        <fullName evidence="5">Creatininase</fullName>
    </submittedName>
</protein>
<dbReference type="GO" id="GO:0009231">
    <property type="term" value="P:riboflavin biosynthetic process"/>
    <property type="evidence" value="ECO:0007669"/>
    <property type="project" value="TreeGrafter"/>
</dbReference>
<dbReference type="InterPro" id="IPR003785">
    <property type="entry name" value="Creatininase/forma_Hydrolase"/>
</dbReference>
<dbReference type="InterPro" id="IPR024087">
    <property type="entry name" value="Creatininase-like_sf"/>
</dbReference>
<dbReference type="GO" id="GO:0046872">
    <property type="term" value="F:metal ion binding"/>
    <property type="evidence" value="ECO:0007669"/>
    <property type="project" value="UniProtKB-KW"/>
</dbReference>
<dbReference type="KEGG" id="iho:Igni_0689"/>
<evidence type="ECO:0000256" key="3">
    <source>
        <dbReference type="ARBA" id="ARBA00022801"/>
    </source>
</evidence>
<dbReference type="Proteomes" id="UP000000262">
    <property type="component" value="Chromosome"/>
</dbReference>
<keyword evidence="6" id="KW-1185">Reference proteome</keyword>
<dbReference type="EMBL" id="CP000816">
    <property type="protein sequence ID" value="ABU81871.1"/>
    <property type="molecule type" value="Genomic_DNA"/>
</dbReference>
<dbReference type="OrthoDB" id="46121at2157"/>
<sequence>MGRVYDLAKVPMSRVERLDLVILPIGSIERHGNHLPLGTDTLIAEEVARRVAKKLSEKGYHVGLLPPIWYGYTWSLRHLDGTVSVEAENLAKFVEDILVTLPSPRIPRILIINGHGGNKEPLEVAVKEALNRLSPGIKIGAVSWWDMVPKEAFLQAFGTLPSHACEIETSMVMAICEECVDLGDVEPVPPAERKLLRSLSETRRAFSRGYMGDPKRAKKEEGERLLEVAAEELARRLLRELESEEEVGIE</sequence>
<reference evidence="5 6" key="1">
    <citation type="journal article" date="2008" name="Genome Biol.">
        <title>A genomic analysis of the archaeal system Ignicoccus hospitalis-Nanoarchaeum equitans.</title>
        <authorList>
            <person name="Podar M."/>
            <person name="Anderson I."/>
            <person name="Makarova K.S."/>
            <person name="Elkins J.G."/>
            <person name="Ivanova N."/>
            <person name="Wall M.A."/>
            <person name="Lykidis A."/>
            <person name="Mavromatis K."/>
            <person name="Sun H."/>
            <person name="Hudson M.E."/>
            <person name="Chen W."/>
            <person name="Deciu C."/>
            <person name="Hutchison D."/>
            <person name="Eads J.R."/>
            <person name="Anderson A."/>
            <person name="Fernandes F."/>
            <person name="Szeto E."/>
            <person name="Lapidus A."/>
            <person name="Kyrpides N.C."/>
            <person name="Saier M.H.Jr."/>
            <person name="Richardson P.M."/>
            <person name="Rachel R."/>
            <person name="Huber H."/>
            <person name="Eisen J.A."/>
            <person name="Koonin E.V."/>
            <person name="Keller M."/>
            <person name="Stetter K.O."/>
        </authorList>
    </citation>
    <scope>NUCLEOTIDE SEQUENCE [LARGE SCALE GENOMIC DNA]</scope>
    <source>
        <strain evidence="6">KIN4/I / DSM 18386 / JCM 14125</strain>
    </source>
</reference>
<dbReference type="PANTHER" id="PTHR35005:SF1">
    <property type="entry name" value="2-AMINO-5-FORMYLAMINO-6-RIBOSYLAMINOPYRIMIDIN-4(3H)-ONE 5'-MONOPHOSPHATE DEFORMYLASE"/>
    <property type="match status" value="1"/>
</dbReference>
<dbReference type="RefSeq" id="WP_011998723.1">
    <property type="nucleotide sequence ID" value="NC_009776.1"/>
</dbReference>
<keyword evidence="4" id="KW-0862">Zinc</keyword>
<dbReference type="GeneID" id="5561760"/>
<evidence type="ECO:0000313" key="5">
    <source>
        <dbReference type="EMBL" id="ABU81871.1"/>
    </source>
</evidence>
<dbReference type="AlphaFoldDB" id="A8AAB9"/>
<dbReference type="STRING" id="453591.Igni_0689"/>